<keyword evidence="2 3" id="KW-0539">Nucleus</keyword>
<name>A0AAD7PEU0_QUISA</name>
<evidence type="ECO:0000313" key="6">
    <source>
        <dbReference type="Proteomes" id="UP001163823"/>
    </source>
</evidence>
<gene>
    <name evidence="5" type="ORF">O6P43_024154</name>
</gene>
<accession>A0AAD7PEU0</accession>
<dbReference type="Proteomes" id="UP001163823">
    <property type="component" value="Chromosome 10"/>
</dbReference>
<dbReference type="GO" id="GO:0005634">
    <property type="term" value="C:nucleus"/>
    <property type="evidence" value="ECO:0007669"/>
    <property type="project" value="UniProtKB-SubCell"/>
</dbReference>
<dbReference type="Pfam" id="PF06203">
    <property type="entry name" value="CCT"/>
    <property type="match status" value="1"/>
</dbReference>
<organism evidence="5 6">
    <name type="scientific">Quillaja saponaria</name>
    <name type="common">Soap bark tree</name>
    <dbReference type="NCBI Taxonomy" id="32244"/>
    <lineage>
        <taxon>Eukaryota</taxon>
        <taxon>Viridiplantae</taxon>
        <taxon>Streptophyta</taxon>
        <taxon>Embryophyta</taxon>
        <taxon>Tracheophyta</taxon>
        <taxon>Spermatophyta</taxon>
        <taxon>Magnoliopsida</taxon>
        <taxon>eudicotyledons</taxon>
        <taxon>Gunneridae</taxon>
        <taxon>Pentapetalae</taxon>
        <taxon>rosids</taxon>
        <taxon>fabids</taxon>
        <taxon>Fabales</taxon>
        <taxon>Quillajaceae</taxon>
        <taxon>Quillaja</taxon>
    </lineage>
</organism>
<dbReference type="InterPro" id="IPR045281">
    <property type="entry name" value="CONSTANS-like"/>
</dbReference>
<proteinExistence type="predicted"/>
<comment type="subcellular location">
    <subcellularLocation>
        <location evidence="1 3">Nucleus</location>
    </subcellularLocation>
</comment>
<evidence type="ECO:0000256" key="2">
    <source>
        <dbReference type="ARBA" id="ARBA00023242"/>
    </source>
</evidence>
<dbReference type="KEGG" id="qsa:O6P43_024154"/>
<dbReference type="GO" id="GO:0009909">
    <property type="term" value="P:regulation of flower development"/>
    <property type="evidence" value="ECO:0007669"/>
    <property type="project" value="InterPro"/>
</dbReference>
<dbReference type="PROSITE" id="PS51017">
    <property type="entry name" value="CCT"/>
    <property type="match status" value="1"/>
</dbReference>
<dbReference type="PANTHER" id="PTHR31319:SF103">
    <property type="entry name" value="CCT MOTIF FAMILY PROTEIN"/>
    <property type="match status" value="1"/>
</dbReference>
<keyword evidence="6" id="KW-1185">Reference proteome</keyword>
<feature type="domain" description="CCT" evidence="4">
    <location>
        <begin position="250"/>
        <end position="292"/>
    </location>
</feature>
<dbReference type="GO" id="GO:0003700">
    <property type="term" value="F:DNA-binding transcription factor activity"/>
    <property type="evidence" value="ECO:0007669"/>
    <property type="project" value="TreeGrafter"/>
</dbReference>
<sequence length="346" mass="38724">MTSDLFEFDFDGSCHMHSSIDMVSSEGGGGDLLCFSDPFSLLSDSTIDVFEISSNDQNRQNPLDDSPSLVQFSPSLLSSSPPSNQMENLSLYQAAAHVQPPLSNGPNLASEFGNLTALDALDVKTEEFQMGFDYSNIQLLVPHSYGGVENVAKFKQRSFSSNSFNGKPGCLFRPGFSTITDTPCFQNQSLSSPENSFFVGQMRRVCSTGDLQNVKANHTTPRSLSSPLATESPFLEEPNIKVGRYSAEERKEKISKYRAKRTQRNFHKTIKYACRKTLADNRPRVRGRFARNDETGEIPKAPCSTRDEDEDDLWFEGLHEEQEDGTVRAEQYMNCYGATQFQYYGF</sequence>
<evidence type="ECO:0000313" key="5">
    <source>
        <dbReference type="EMBL" id="KAJ7952274.1"/>
    </source>
</evidence>
<dbReference type="PANTHER" id="PTHR31319">
    <property type="entry name" value="ZINC FINGER PROTEIN CONSTANS-LIKE 4"/>
    <property type="match status" value="1"/>
</dbReference>
<dbReference type="EMBL" id="JARAOO010000010">
    <property type="protein sequence ID" value="KAJ7952274.1"/>
    <property type="molecule type" value="Genomic_DNA"/>
</dbReference>
<comment type="caution">
    <text evidence="5">The sequence shown here is derived from an EMBL/GenBank/DDBJ whole genome shotgun (WGS) entry which is preliminary data.</text>
</comment>
<dbReference type="InterPro" id="IPR010402">
    <property type="entry name" value="CCT_domain"/>
</dbReference>
<evidence type="ECO:0000256" key="3">
    <source>
        <dbReference type="PROSITE-ProRule" id="PRU00357"/>
    </source>
</evidence>
<dbReference type="AlphaFoldDB" id="A0AAD7PEU0"/>
<evidence type="ECO:0000259" key="4">
    <source>
        <dbReference type="PROSITE" id="PS51017"/>
    </source>
</evidence>
<evidence type="ECO:0000256" key="1">
    <source>
        <dbReference type="ARBA" id="ARBA00004123"/>
    </source>
</evidence>
<protein>
    <submittedName>
        <fullName evidence="5">Zinc finger protein CONSTANS-like</fullName>
    </submittedName>
</protein>
<reference evidence="5" key="1">
    <citation type="journal article" date="2023" name="Science">
        <title>Elucidation of the pathway for biosynthesis of saponin adjuvants from the soapbark tree.</title>
        <authorList>
            <person name="Reed J."/>
            <person name="Orme A."/>
            <person name="El-Demerdash A."/>
            <person name="Owen C."/>
            <person name="Martin L.B.B."/>
            <person name="Misra R.C."/>
            <person name="Kikuchi S."/>
            <person name="Rejzek M."/>
            <person name="Martin A.C."/>
            <person name="Harkess A."/>
            <person name="Leebens-Mack J."/>
            <person name="Louveau T."/>
            <person name="Stephenson M.J."/>
            <person name="Osbourn A."/>
        </authorList>
    </citation>
    <scope>NUCLEOTIDE SEQUENCE</scope>
    <source>
        <strain evidence="5">S10</strain>
    </source>
</reference>